<accession>A0ABZ0IV57</accession>
<evidence type="ECO:0000259" key="1">
    <source>
        <dbReference type="PROSITE" id="PS51186"/>
    </source>
</evidence>
<dbReference type="PANTHER" id="PTHR43792">
    <property type="entry name" value="GNAT FAMILY, PUTATIVE (AFU_ORTHOLOGUE AFUA_3G00765)-RELATED-RELATED"/>
    <property type="match status" value="1"/>
</dbReference>
<proteinExistence type="predicted"/>
<protein>
    <submittedName>
        <fullName evidence="2">GNAT family N-acetyltransferase</fullName>
    </submittedName>
</protein>
<reference evidence="2 3" key="1">
    <citation type="journal article" date="2023" name="Microbiol. Resour. Announc.">
        <title>Complete Genome Sequence of Imperialibacter roseus strain P4T.</title>
        <authorList>
            <person name="Tizabi D.R."/>
            <person name="Bachvaroff T."/>
            <person name="Hill R.T."/>
        </authorList>
    </citation>
    <scope>NUCLEOTIDE SEQUENCE [LARGE SCALE GENOMIC DNA]</scope>
    <source>
        <strain evidence="2 3">P4T</strain>
    </source>
</reference>
<dbReference type="RefSeq" id="WP_317490199.1">
    <property type="nucleotide sequence ID" value="NZ_CP136051.1"/>
</dbReference>
<dbReference type="PROSITE" id="PS51186">
    <property type="entry name" value="GNAT"/>
    <property type="match status" value="1"/>
</dbReference>
<dbReference type="InterPro" id="IPR051531">
    <property type="entry name" value="N-acetyltransferase"/>
</dbReference>
<evidence type="ECO:0000313" key="2">
    <source>
        <dbReference type="EMBL" id="WOK07522.1"/>
    </source>
</evidence>
<evidence type="ECO:0000313" key="3">
    <source>
        <dbReference type="Proteomes" id="UP001302349"/>
    </source>
</evidence>
<dbReference type="InterPro" id="IPR016181">
    <property type="entry name" value="Acyl_CoA_acyltransferase"/>
</dbReference>
<name>A0ABZ0IV57_9BACT</name>
<dbReference type="Gene3D" id="3.40.630.30">
    <property type="match status" value="1"/>
</dbReference>
<dbReference type="Proteomes" id="UP001302349">
    <property type="component" value="Chromosome"/>
</dbReference>
<sequence length="183" mass="21194">MTTPKVKEQFETERLKIRKIVPTDTPHVFDTYASVKKSTRYISWPTHKSVEKDTLPFVDYALQAWNAGTDFTYLIFDLSGIPVGSIGFINEKGRVSFGYILGPAFWGKGFIVEVLNEMLPWFAAQVWVYRLWACCDVDNTASKRVLEKAGLQFEGRIADWAIFPNQKFKSKDCFFFHYPLKKR</sequence>
<gene>
    <name evidence="2" type="ORF">RT717_02665</name>
</gene>
<dbReference type="InterPro" id="IPR000182">
    <property type="entry name" value="GNAT_dom"/>
</dbReference>
<feature type="domain" description="N-acetyltransferase" evidence="1">
    <location>
        <begin position="15"/>
        <end position="183"/>
    </location>
</feature>
<dbReference type="EMBL" id="CP136051">
    <property type="protein sequence ID" value="WOK07522.1"/>
    <property type="molecule type" value="Genomic_DNA"/>
</dbReference>
<dbReference type="Pfam" id="PF13302">
    <property type="entry name" value="Acetyltransf_3"/>
    <property type="match status" value="1"/>
</dbReference>
<organism evidence="2 3">
    <name type="scientific">Imperialibacter roseus</name>
    <dbReference type="NCBI Taxonomy" id="1324217"/>
    <lineage>
        <taxon>Bacteria</taxon>
        <taxon>Pseudomonadati</taxon>
        <taxon>Bacteroidota</taxon>
        <taxon>Cytophagia</taxon>
        <taxon>Cytophagales</taxon>
        <taxon>Flammeovirgaceae</taxon>
        <taxon>Imperialibacter</taxon>
    </lineage>
</organism>
<dbReference type="SUPFAM" id="SSF55729">
    <property type="entry name" value="Acyl-CoA N-acyltransferases (Nat)"/>
    <property type="match status" value="1"/>
</dbReference>
<keyword evidence="3" id="KW-1185">Reference proteome</keyword>